<keyword evidence="3" id="KW-0863">Zinc-finger</keyword>
<organism evidence="11 12">
    <name type="scientific">Meloidogyne enterolobii</name>
    <name type="common">Root-knot nematode worm</name>
    <name type="synonym">Meloidogyne mayaguensis</name>
    <dbReference type="NCBI Taxonomy" id="390850"/>
    <lineage>
        <taxon>Eukaryota</taxon>
        <taxon>Metazoa</taxon>
        <taxon>Ecdysozoa</taxon>
        <taxon>Nematoda</taxon>
        <taxon>Chromadorea</taxon>
        <taxon>Rhabditida</taxon>
        <taxon>Tylenchina</taxon>
        <taxon>Tylenchomorpha</taxon>
        <taxon>Tylenchoidea</taxon>
        <taxon>Meloidogynidae</taxon>
        <taxon>Meloidogyninae</taxon>
        <taxon>Meloidogyne</taxon>
    </lineage>
</organism>
<reference evidence="11 12" key="1">
    <citation type="submission" date="2020-08" db="EMBL/GenBank/DDBJ databases">
        <authorList>
            <person name="Koutsovoulos G."/>
            <person name="Danchin GJ E."/>
        </authorList>
    </citation>
    <scope>NUCLEOTIDE SEQUENCE [LARGE SCALE GENOMIC DNA]</scope>
</reference>
<dbReference type="SUPFAM" id="SSF57716">
    <property type="entry name" value="Glucocorticoid receptor-like (DNA-binding domain)"/>
    <property type="match status" value="1"/>
</dbReference>
<accession>A0A6V7UEZ8</accession>
<dbReference type="InterPro" id="IPR013088">
    <property type="entry name" value="Znf_NHR/GATA"/>
</dbReference>
<evidence type="ECO:0000313" key="12">
    <source>
        <dbReference type="Proteomes" id="UP000580250"/>
    </source>
</evidence>
<dbReference type="GO" id="GO:0009888">
    <property type="term" value="P:tissue development"/>
    <property type="evidence" value="ECO:0007669"/>
    <property type="project" value="TreeGrafter"/>
</dbReference>
<keyword evidence="2" id="KW-0479">Metal-binding</keyword>
<comment type="caution">
    <text evidence="11">The sequence shown here is derived from an EMBL/GenBank/DDBJ whole genome shotgun (WGS) entry which is preliminary data.</text>
</comment>
<dbReference type="PROSITE" id="PS51030">
    <property type="entry name" value="NUCLEAR_REC_DBD_2"/>
    <property type="match status" value="1"/>
</dbReference>
<evidence type="ECO:0000256" key="2">
    <source>
        <dbReference type="ARBA" id="ARBA00022723"/>
    </source>
</evidence>
<dbReference type="GO" id="GO:0008270">
    <property type="term" value="F:zinc ion binding"/>
    <property type="evidence" value="ECO:0007669"/>
    <property type="project" value="UniProtKB-KW"/>
</dbReference>
<dbReference type="PANTHER" id="PTHR24086:SF44">
    <property type="entry name" value="NUCLEAR HORMONE RECEPTOR FAMILY-RELATED"/>
    <property type="match status" value="1"/>
</dbReference>
<evidence type="ECO:0000256" key="4">
    <source>
        <dbReference type="ARBA" id="ARBA00022833"/>
    </source>
</evidence>
<evidence type="ECO:0000259" key="10">
    <source>
        <dbReference type="PROSITE" id="PS51030"/>
    </source>
</evidence>
<dbReference type="EMBL" id="CAJEWN010000057">
    <property type="protein sequence ID" value="CAD2154751.1"/>
    <property type="molecule type" value="Genomic_DNA"/>
</dbReference>
<evidence type="ECO:0000256" key="1">
    <source>
        <dbReference type="ARBA" id="ARBA00004123"/>
    </source>
</evidence>
<evidence type="ECO:0000256" key="8">
    <source>
        <dbReference type="ARBA" id="ARBA00023170"/>
    </source>
</evidence>
<keyword evidence="4" id="KW-0862">Zinc</keyword>
<keyword evidence="7" id="KW-0804">Transcription</keyword>
<dbReference type="GO" id="GO:0004879">
    <property type="term" value="F:nuclear receptor activity"/>
    <property type="evidence" value="ECO:0007669"/>
    <property type="project" value="InterPro"/>
</dbReference>
<keyword evidence="9" id="KW-0539">Nucleus</keyword>
<comment type="subcellular location">
    <subcellularLocation>
        <location evidence="1">Nucleus</location>
    </subcellularLocation>
</comment>
<keyword evidence="6" id="KW-0238">DNA-binding</keyword>
<dbReference type="OrthoDB" id="6355676at2759"/>
<name>A0A6V7UEZ8_MELEN</name>
<feature type="domain" description="Nuclear receptor" evidence="10">
    <location>
        <begin position="10"/>
        <end position="80"/>
    </location>
</feature>
<dbReference type="GO" id="GO:0009755">
    <property type="term" value="P:hormone-mediated signaling pathway"/>
    <property type="evidence" value="ECO:0007669"/>
    <property type="project" value="TreeGrafter"/>
</dbReference>
<dbReference type="InterPro" id="IPR001628">
    <property type="entry name" value="Znf_hrmn_rcpt"/>
</dbReference>
<dbReference type="SMART" id="SM00399">
    <property type="entry name" value="ZnF_C4"/>
    <property type="match status" value="1"/>
</dbReference>
<dbReference type="PANTHER" id="PTHR24086">
    <property type="entry name" value="NUCLEAR RECEPTOR SUBFAMILY 5 GROUP A"/>
    <property type="match status" value="1"/>
</dbReference>
<dbReference type="GO" id="GO:0000978">
    <property type="term" value="F:RNA polymerase II cis-regulatory region sequence-specific DNA binding"/>
    <property type="evidence" value="ECO:0007669"/>
    <property type="project" value="TreeGrafter"/>
</dbReference>
<sequence length="187" mass="22076">MNFNKLIVRILSCEICGKRVKVEIIMLLVVQQFFRRTVLYQKVVKCKRNKKCDIINGERCRGCRFDKCLIEGMDPLMIKFDDKNCRNEFIEKLEKRRNKLQQTRALDLYHQEDDQKIICAKIDKNINEYKQSTSNLDIGINNKLYFNETAIGIIFLNKKDVLRRDSAQAVCQNYCVEIQTLNAKNRA</sequence>
<dbReference type="Pfam" id="PF00105">
    <property type="entry name" value="zf-C4"/>
    <property type="match status" value="1"/>
</dbReference>
<proteinExistence type="predicted"/>
<gene>
    <name evidence="11" type="ORF">MENT_LOCUS11607</name>
</gene>
<evidence type="ECO:0000256" key="9">
    <source>
        <dbReference type="ARBA" id="ARBA00023242"/>
    </source>
</evidence>
<dbReference type="InterPro" id="IPR016355">
    <property type="entry name" value="NR5-like"/>
</dbReference>
<evidence type="ECO:0000313" key="11">
    <source>
        <dbReference type="EMBL" id="CAD2154751.1"/>
    </source>
</evidence>
<evidence type="ECO:0000256" key="3">
    <source>
        <dbReference type="ARBA" id="ARBA00022771"/>
    </source>
</evidence>
<evidence type="ECO:0000256" key="5">
    <source>
        <dbReference type="ARBA" id="ARBA00023015"/>
    </source>
</evidence>
<evidence type="ECO:0000256" key="7">
    <source>
        <dbReference type="ARBA" id="ARBA00023163"/>
    </source>
</evidence>
<dbReference type="Proteomes" id="UP000580250">
    <property type="component" value="Unassembled WGS sequence"/>
</dbReference>
<dbReference type="Gene3D" id="3.30.50.10">
    <property type="entry name" value="Erythroid Transcription Factor GATA-1, subunit A"/>
    <property type="match status" value="1"/>
</dbReference>
<dbReference type="AlphaFoldDB" id="A0A6V7UEZ8"/>
<keyword evidence="8" id="KW-0675">Receptor</keyword>
<protein>
    <recommendedName>
        <fullName evidence="10">Nuclear receptor domain-containing protein</fullName>
    </recommendedName>
</protein>
<dbReference type="GO" id="GO:0090575">
    <property type="term" value="C:RNA polymerase II transcription regulator complex"/>
    <property type="evidence" value="ECO:0007669"/>
    <property type="project" value="TreeGrafter"/>
</dbReference>
<evidence type="ECO:0000256" key="6">
    <source>
        <dbReference type="ARBA" id="ARBA00023125"/>
    </source>
</evidence>
<keyword evidence="5" id="KW-0805">Transcription regulation</keyword>